<dbReference type="Proteomes" id="UP000320176">
    <property type="component" value="Unassembled WGS sequence"/>
</dbReference>
<evidence type="ECO:0000256" key="3">
    <source>
        <dbReference type="PROSITE-ProRule" id="PRU00433"/>
    </source>
</evidence>
<protein>
    <recommendedName>
        <fullName evidence="4">Cytochrome c domain-containing protein</fullName>
    </recommendedName>
</protein>
<dbReference type="GO" id="GO:0009055">
    <property type="term" value="F:electron transfer activity"/>
    <property type="evidence" value="ECO:0007669"/>
    <property type="project" value="InterPro"/>
</dbReference>
<accession>A0A5C6A5B3</accession>
<dbReference type="Pfam" id="PF07637">
    <property type="entry name" value="PSD5"/>
    <property type="match status" value="1"/>
</dbReference>
<evidence type="ECO:0000256" key="1">
    <source>
        <dbReference type="ARBA" id="ARBA00022723"/>
    </source>
</evidence>
<dbReference type="AlphaFoldDB" id="A0A5C6A5B3"/>
<evidence type="ECO:0000313" key="5">
    <source>
        <dbReference type="EMBL" id="TWT94669.1"/>
    </source>
</evidence>
<dbReference type="InterPro" id="IPR013036">
    <property type="entry name" value="DUF1587"/>
</dbReference>
<gene>
    <name evidence="5" type="ORF">Pla52n_54900</name>
</gene>
<dbReference type="PROSITE" id="PS51007">
    <property type="entry name" value="CYTC"/>
    <property type="match status" value="1"/>
</dbReference>
<evidence type="ECO:0000256" key="2">
    <source>
        <dbReference type="ARBA" id="ARBA00023004"/>
    </source>
</evidence>
<dbReference type="InterPro" id="IPR009056">
    <property type="entry name" value="Cyt_c-like_dom"/>
</dbReference>
<dbReference type="EMBL" id="SJPN01000007">
    <property type="protein sequence ID" value="TWT94669.1"/>
    <property type="molecule type" value="Genomic_DNA"/>
</dbReference>
<dbReference type="GO" id="GO:0046872">
    <property type="term" value="F:metal ion binding"/>
    <property type="evidence" value="ECO:0007669"/>
    <property type="project" value="UniProtKB-KW"/>
</dbReference>
<keyword evidence="2 3" id="KW-0408">Iron</keyword>
<dbReference type="RefSeq" id="WP_197454960.1">
    <property type="nucleotide sequence ID" value="NZ_CP151726.1"/>
</dbReference>
<dbReference type="Pfam" id="PF07627">
    <property type="entry name" value="PSCyt3"/>
    <property type="match status" value="1"/>
</dbReference>
<dbReference type="Pfam" id="PF07624">
    <property type="entry name" value="PSD2"/>
    <property type="match status" value="1"/>
</dbReference>
<keyword evidence="6" id="KW-1185">Reference proteome</keyword>
<reference evidence="5 6" key="1">
    <citation type="submission" date="2019-02" db="EMBL/GenBank/DDBJ databases">
        <title>Deep-cultivation of Planctomycetes and their phenomic and genomic characterization uncovers novel biology.</title>
        <authorList>
            <person name="Wiegand S."/>
            <person name="Jogler M."/>
            <person name="Boedeker C."/>
            <person name="Pinto D."/>
            <person name="Vollmers J."/>
            <person name="Rivas-Marin E."/>
            <person name="Kohn T."/>
            <person name="Peeters S.H."/>
            <person name="Heuer A."/>
            <person name="Rast P."/>
            <person name="Oberbeckmann S."/>
            <person name="Bunk B."/>
            <person name="Jeske O."/>
            <person name="Meyerdierks A."/>
            <person name="Storesund J.E."/>
            <person name="Kallscheuer N."/>
            <person name="Luecker S."/>
            <person name="Lage O.M."/>
            <person name="Pohl T."/>
            <person name="Merkel B.J."/>
            <person name="Hornburger P."/>
            <person name="Mueller R.-W."/>
            <person name="Bruemmer F."/>
            <person name="Labrenz M."/>
            <person name="Spormann A.M."/>
            <person name="Op Den Camp H."/>
            <person name="Overmann J."/>
            <person name="Amann R."/>
            <person name="Jetten M.S.M."/>
            <person name="Mascher T."/>
            <person name="Medema M.H."/>
            <person name="Devos D.P."/>
            <person name="Kaster A.-K."/>
            <person name="Ovreas L."/>
            <person name="Rohde M."/>
            <person name="Galperin M.Y."/>
            <person name="Jogler C."/>
        </authorList>
    </citation>
    <scope>NUCLEOTIDE SEQUENCE [LARGE SCALE GENOMIC DNA]</scope>
    <source>
        <strain evidence="5 6">Pla52n</strain>
    </source>
</reference>
<comment type="caution">
    <text evidence="5">The sequence shown here is derived from an EMBL/GenBank/DDBJ whole genome shotgun (WGS) entry which is preliminary data.</text>
</comment>
<dbReference type="InterPro" id="IPR013043">
    <property type="entry name" value="DUF1595"/>
</dbReference>
<feature type="domain" description="Cytochrome c" evidence="4">
    <location>
        <begin position="648"/>
        <end position="803"/>
    </location>
</feature>
<dbReference type="Pfam" id="PF07631">
    <property type="entry name" value="PSD4"/>
    <property type="match status" value="1"/>
</dbReference>
<dbReference type="InterPro" id="IPR013042">
    <property type="entry name" value="DUF1592"/>
</dbReference>
<name>A0A5C6A5B3_9BACT</name>
<dbReference type="InterPro" id="IPR013039">
    <property type="entry name" value="DUF1588"/>
</dbReference>
<evidence type="ECO:0000259" key="4">
    <source>
        <dbReference type="PROSITE" id="PS51007"/>
    </source>
</evidence>
<keyword evidence="3" id="KW-0349">Heme</keyword>
<evidence type="ECO:0000313" key="6">
    <source>
        <dbReference type="Proteomes" id="UP000320176"/>
    </source>
</evidence>
<dbReference type="InterPro" id="IPR011429">
    <property type="entry name" value="Cyt_c_Planctomycete-type"/>
</dbReference>
<organism evidence="5 6">
    <name type="scientific">Stieleria varia</name>
    <dbReference type="NCBI Taxonomy" id="2528005"/>
    <lineage>
        <taxon>Bacteria</taxon>
        <taxon>Pseudomonadati</taxon>
        <taxon>Planctomycetota</taxon>
        <taxon>Planctomycetia</taxon>
        <taxon>Pirellulales</taxon>
        <taxon>Pirellulaceae</taxon>
        <taxon>Stieleria</taxon>
    </lineage>
</organism>
<dbReference type="GO" id="GO:0020037">
    <property type="term" value="F:heme binding"/>
    <property type="evidence" value="ECO:0007669"/>
    <property type="project" value="InterPro"/>
</dbReference>
<dbReference type="Pfam" id="PF07635">
    <property type="entry name" value="PSCyt1"/>
    <property type="match status" value="1"/>
</dbReference>
<proteinExistence type="predicted"/>
<sequence>MHTFPPPLALRFLISCTFLFGMRDCVAEVPVFIQQHCADCHDGGESEGGFEFTQLNGPLADEAVFAKWERVFDRTEQHEMPPADAVQPSQAERDVFLDELRKPLAEAHAKEKATVFRRLNRQEYENTVNDLFGTHLDLIDRLPEDGRADEFDNVGAALNLSSIQLDAYLQTAELILDEAIEKHLEKPSIETIRANYADMRGAEKFLGNQWLHRDDGAVVFFQRLGYPSGMLREASPRRAGWYDVSVTGYAFQSDEPVTFSIEATTFARGAEKQHYGFRQFLPGDPQTVTLRAWIPERYMIELTPWGIYDPDYLIKKNGISAYSRPGLAIQHVELRGPIVETFPSRGHQLLFAELPRTEIVPRNPADRKKSWYVPKFEIQEGAETSSSVDQTLIRVATALYRRPVGPTEITAYRKLFDAEHDSGESIESALRTAVSAMLCSTDFLFFSESGPWLDHHAIANRLSYFLNRSCPDAELRAAADSGKLATDPELLKQQTQRLLLHPHASRFINDYCDAWLGLRDLDFTTPDAKLFPEYDVYLKSSMRDETRAFLSHMISNNLPIRNLIRSDFAMLNERLARHYGIEGVDGPEIRPVKLPADSLRGGVLSQASILKITANGTNTSPVLRGVWVNERILGRHPQPPPPGVPGVEPDIRGAQTLRQQLALHRDSDSCRACHNMIDPPGFALECFDPVGGFRDFYRTLGGGGERVDRKVEGRKVVYQQGLPVDASGTTPEGFAFSGFNDFREHVASDEDQIAEVVATKLLTFATGREMGFSDRQPIADIVERSRKSGHGIADLIVYITQSPLFRQK</sequence>
<dbReference type="InterPro" id="IPR011478">
    <property type="entry name" value="DUF1585"/>
</dbReference>
<dbReference type="Pfam" id="PF07626">
    <property type="entry name" value="PSD3"/>
    <property type="match status" value="1"/>
</dbReference>
<keyword evidence="1 3" id="KW-0479">Metal-binding</keyword>